<evidence type="ECO:0000313" key="3">
    <source>
        <dbReference type="Proteomes" id="UP000516105"/>
    </source>
</evidence>
<sequence length="149" mass="16804">MSQQNVQAMRRLYEAFNAGDLETFERGLSPDILWNEAENSLYASGNPYRSFSAVRDGIFAPTARDYDNFRCDLEKLLDAGDYVIGTGRYRGKSRATGKTLSAQFCHVAHVDQQGKLDTFQEYVDTLQEAEVSGRTARVTEELKIPHPVM</sequence>
<dbReference type="Pfam" id="PF12680">
    <property type="entry name" value="SnoaL_2"/>
    <property type="match status" value="1"/>
</dbReference>
<name>A0ABX6T6F0_9SPHN</name>
<accession>A0ABX6T6F0</accession>
<organism evidence="2 3">
    <name type="scientific">Sphingomonas sediminicola</name>
    <dbReference type="NCBI Taxonomy" id="386874"/>
    <lineage>
        <taxon>Bacteria</taxon>
        <taxon>Pseudomonadati</taxon>
        <taxon>Pseudomonadota</taxon>
        <taxon>Alphaproteobacteria</taxon>
        <taxon>Sphingomonadales</taxon>
        <taxon>Sphingomonadaceae</taxon>
        <taxon>Sphingomonas</taxon>
    </lineage>
</organism>
<dbReference type="InterPro" id="IPR032710">
    <property type="entry name" value="NTF2-like_dom_sf"/>
</dbReference>
<proteinExistence type="predicted"/>
<keyword evidence="3" id="KW-1185">Reference proteome</keyword>
<reference evidence="2 3" key="1">
    <citation type="submission" date="2020-08" db="EMBL/GenBank/DDBJ databases">
        <title>Genome sequence of Sphingomonas sediminicola KACC 15039T.</title>
        <authorList>
            <person name="Hyun D.-W."/>
            <person name="Bae J.-W."/>
        </authorList>
    </citation>
    <scope>NUCLEOTIDE SEQUENCE [LARGE SCALE GENOMIC DNA]</scope>
    <source>
        <strain evidence="2 3">KACC 15039</strain>
    </source>
</reference>
<dbReference type="SUPFAM" id="SSF54427">
    <property type="entry name" value="NTF2-like"/>
    <property type="match status" value="1"/>
</dbReference>
<evidence type="ECO:0000259" key="1">
    <source>
        <dbReference type="Pfam" id="PF12680"/>
    </source>
</evidence>
<dbReference type="Gene3D" id="3.10.450.50">
    <property type="match status" value="1"/>
</dbReference>
<dbReference type="Proteomes" id="UP000516105">
    <property type="component" value="Chromosome"/>
</dbReference>
<dbReference type="PANTHER" id="PTHR41252">
    <property type="entry name" value="BLR2505 PROTEIN"/>
    <property type="match status" value="1"/>
</dbReference>
<dbReference type="RefSeq" id="WP_187708378.1">
    <property type="nucleotide sequence ID" value="NZ_CP060782.1"/>
</dbReference>
<dbReference type="InterPro" id="IPR037401">
    <property type="entry name" value="SnoaL-like"/>
</dbReference>
<protein>
    <submittedName>
        <fullName evidence="2">Nuclear transport factor 2 family protein</fullName>
    </submittedName>
</protein>
<dbReference type="PANTHER" id="PTHR41252:SF1">
    <property type="entry name" value="BLR2505 PROTEIN"/>
    <property type="match status" value="1"/>
</dbReference>
<evidence type="ECO:0000313" key="2">
    <source>
        <dbReference type="EMBL" id="QNP45422.1"/>
    </source>
</evidence>
<dbReference type="EMBL" id="CP060782">
    <property type="protein sequence ID" value="QNP45422.1"/>
    <property type="molecule type" value="Genomic_DNA"/>
</dbReference>
<gene>
    <name evidence="2" type="ORF">H9L14_12635</name>
</gene>
<feature type="domain" description="SnoaL-like" evidence="1">
    <location>
        <begin position="10"/>
        <end position="115"/>
    </location>
</feature>